<sequence length="330" mass="35569">MRVAFVGASHWHLPLYLEPALALPGVTLAGVADPDPAAARAIGERLGCPSDQDFRELCRRQKPDFVVALGRHADMPDQAQFLIEEGIPFALEKPCGVNLAQVQHLAALAESRGAFCAVPLVFRNGDFFRLMQDLAAEDGGVQHMAFRFIAGFAQRYLDSGCGWNLDPVLAGGGCMLNLGVHFIDIVHALWGDAARPVAAHFSNAAWGHAVEDYGTVAFAGPGGALALVETGYLFPAPTSNFDLHFALRTPRHYLFVQDTETVHLVANDGTRRLVRTHTTNVGQYPPFVADALDRARRGVPPLAGLEAMLPVMRLAEEAYALGGRRLGQAA</sequence>
<dbReference type="Pfam" id="PF22725">
    <property type="entry name" value="GFO_IDH_MocA_C3"/>
    <property type="match status" value="1"/>
</dbReference>
<dbReference type="Gene3D" id="3.40.50.720">
    <property type="entry name" value="NAD(P)-binding Rossmann-like Domain"/>
    <property type="match status" value="1"/>
</dbReference>
<evidence type="ECO:0000259" key="2">
    <source>
        <dbReference type="Pfam" id="PF22725"/>
    </source>
</evidence>
<dbReference type="RefSeq" id="WP_175533913.1">
    <property type="nucleotide sequence ID" value="NZ_FOSQ01000004.1"/>
</dbReference>
<feature type="domain" description="Gfo/Idh/MocA-like oxidoreductase N-terminal" evidence="1">
    <location>
        <begin position="1"/>
        <end position="118"/>
    </location>
</feature>
<gene>
    <name evidence="3" type="ORF">SAMN02745775_104245</name>
</gene>
<dbReference type="SUPFAM" id="SSF51735">
    <property type="entry name" value="NAD(P)-binding Rossmann-fold domains"/>
    <property type="match status" value="1"/>
</dbReference>
<dbReference type="GO" id="GO:0000166">
    <property type="term" value="F:nucleotide binding"/>
    <property type="evidence" value="ECO:0007669"/>
    <property type="project" value="InterPro"/>
</dbReference>
<dbReference type="AlphaFoldDB" id="A0A1I4AWJ9"/>
<dbReference type="Proteomes" id="UP000199473">
    <property type="component" value="Unassembled WGS sequence"/>
</dbReference>
<dbReference type="EMBL" id="FOSQ01000004">
    <property type="protein sequence ID" value="SFK60855.1"/>
    <property type="molecule type" value="Genomic_DNA"/>
</dbReference>
<organism evidence="3 4">
    <name type="scientific">Falsiroseomonas stagni DSM 19981</name>
    <dbReference type="NCBI Taxonomy" id="1123062"/>
    <lineage>
        <taxon>Bacteria</taxon>
        <taxon>Pseudomonadati</taxon>
        <taxon>Pseudomonadota</taxon>
        <taxon>Alphaproteobacteria</taxon>
        <taxon>Acetobacterales</taxon>
        <taxon>Roseomonadaceae</taxon>
        <taxon>Falsiroseomonas</taxon>
    </lineage>
</organism>
<protein>
    <submittedName>
        <fullName evidence="3">Predicted dehydrogenase</fullName>
    </submittedName>
</protein>
<keyword evidence="4" id="KW-1185">Reference proteome</keyword>
<evidence type="ECO:0000259" key="1">
    <source>
        <dbReference type="Pfam" id="PF01408"/>
    </source>
</evidence>
<dbReference type="PANTHER" id="PTHR43708">
    <property type="entry name" value="CONSERVED EXPRESSED OXIDOREDUCTASE (EUROFUNG)"/>
    <property type="match status" value="1"/>
</dbReference>
<dbReference type="InterPro" id="IPR036291">
    <property type="entry name" value="NAD(P)-bd_dom_sf"/>
</dbReference>
<reference evidence="3 4" key="1">
    <citation type="submission" date="2016-10" db="EMBL/GenBank/DDBJ databases">
        <authorList>
            <person name="de Groot N.N."/>
        </authorList>
    </citation>
    <scope>NUCLEOTIDE SEQUENCE [LARGE SCALE GENOMIC DNA]</scope>
    <source>
        <strain evidence="3 4">DSM 19981</strain>
    </source>
</reference>
<proteinExistence type="predicted"/>
<dbReference type="Pfam" id="PF01408">
    <property type="entry name" value="GFO_IDH_MocA"/>
    <property type="match status" value="1"/>
</dbReference>
<dbReference type="STRING" id="1123062.SAMN02745775_104245"/>
<name>A0A1I4AWJ9_9PROT</name>
<dbReference type="InterPro" id="IPR051317">
    <property type="entry name" value="Gfo/Idh/MocA_oxidoreduct"/>
</dbReference>
<evidence type="ECO:0000313" key="3">
    <source>
        <dbReference type="EMBL" id="SFK60855.1"/>
    </source>
</evidence>
<dbReference type="PANTHER" id="PTHR43708:SF8">
    <property type="entry name" value="OXIDOREDUCTASE"/>
    <property type="match status" value="1"/>
</dbReference>
<feature type="domain" description="GFO/IDH/MocA-like oxidoreductase" evidence="2">
    <location>
        <begin position="152"/>
        <end position="239"/>
    </location>
</feature>
<accession>A0A1I4AWJ9</accession>
<dbReference type="Gene3D" id="3.30.360.10">
    <property type="entry name" value="Dihydrodipicolinate Reductase, domain 2"/>
    <property type="match status" value="1"/>
</dbReference>
<dbReference type="SUPFAM" id="SSF55347">
    <property type="entry name" value="Glyceraldehyde-3-phosphate dehydrogenase-like, C-terminal domain"/>
    <property type="match status" value="1"/>
</dbReference>
<dbReference type="InterPro" id="IPR055170">
    <property type="entry name" value="GFO_IDH_MocA-like_dom"/>
</dbReference>
<evidence type="ECO:0000313" key="4">
    <source>
        <dbReference type="Proteomes" id="UP000199473"/>
    </source>
</evidence>
<dbReference type="InterPro" id="IPR000683">
    <property type="entry name" value="Gfo/Idh/MocA-like_OxRdtase_N"/>
</dbReference>